<protein>
    <submittedName>
        <fullName evidence="4">Uncharacterized protein</fullName>
    </submittedName>
</protein>
<feature type="coiled-coil region" evidence="1">
    <location>
        <begin position="120"/>
        <end position="147"/>
    </location>
</feature>
<feature type="compositionally biased region" description="Polar residues" evidence="2">
    <location>
        <begin position="168"/>
        <end position="188"/>
    </location>
</feature>
<organism evidence="4 5">
    <name type="scientific">Leishmania donovani</name>
    <dbReference type="NCBI Taxonomy" id="5661"/>
    <lineage>
        <taxon>Eukaryota</taxon>
        <taxon>Discoba</taxon>
        <taxon>Euglenozoa</taxon>
        <taxon>Kinetoplastea</taxon>
        <taxon>Metakinetoplastina</taxon>
        <taxon>Trypanosomatida</taxon>
        <taxon>Trypanosomatidae</taxon>
        <taxon>Leishmaniinae</taxon>
        <taxon>Leishmania</taxon>
    </lineage>
</organism>
<sequence length="393" mass="42046">MLLFHQFFLMTRMLAFVRFNLDLTTRGTVHIVGIAVKELAKFVDRDQLSELCEGVMPGTVTTHFRELPNLNTPSANEIAGDVAMPQPEETAAIAAASTLSPHTIRQRTWEKRVDGAVIEMRHVQQLLQKYTVEVNTVKRELEELTYTAAALWAANPDELPAQYKDKQQSSLQRANSPASAAGRSSDTTPTKRRGGPDATSPSASLGGDALSGISEAALESVEQTLSQLSPAQRAKVSAALQSLFYAPPAAPSAEVMDGAGVDFAADPPSTAVDGTAQQKPAPPAKSGKAAGAVADATATAATSDGKPSTPATVRRHCIPPSLLLAMKELQARRINLEERLTRATNATAQQLQRFQLLQEELMVSQYGLDAARHDPQKQAQPQQAPSEGVPEPS</sequence>
<comment type="caution">
    <text evidence="4">The sequence shown here is derived from an EMBL/GenBank/DDBJ whole genome shotgun (WGS) entry which is preliminary data.</text>
</comment>
<proteinExistence type="predicted"/>
<feature type="signal peptide" evidence="3">
    <location>
        <begin position="1"/>
        <end position="15"/>
    </location>
</feature>
<dbReference type="VEuPathDB" id="TriTrypDB:LDHU3_30.2370"/>
<keyword evidence="1" id="KW-0175">Coiled coil</keyword>
<evidence type="ECO:0000313" key="5">
    <source>
        <dbReference type="Proteomes" id="UP000318821"/>
    </source>
</evidence>
<dbReference type="EMBL" id="RHLD01000008">
    <property type="protein sequence ID" value="TPP43347.1"/>
    <property type="molecule type" value="Genomic_DNA"/>
</dbReference>
<evidence type="ECO:0000256" key="2">
    <source>
        <dbReference type="SAM" id="MobiDB-lite"/>
    </source>
</evidence>
<reference evidence="5" key="1">
    <citation type="submission" date="2019-02" db="EMBL/GenBank/DDBJ databases">
        <title>FDA dAtabase for Regulatory Grade micrObial Sequences (FDA-ARGOS): Supporting development and validation of Infectious Disease Dx tests.</title>
        <authorList>
            <person name="Duncan R."/>
            <person name="Fisher C."/>
            <person name="Tallon L."/>
            <person name="Sadzewicz L."/>
            <person name="Sengamalay N."/>
            <person name="Ott S."/>
            <person name="Godinez A."/>
            <person name="Nagaraj S."/>
            <person name="Vavikolanu K."/>
            <person name="Vyas G."/>
            <person name="Nadendla S."/>
            <person name="Aluvathingal J."/>
            <person name="Sichtig H."/>
        </authorList>
    </citation>
    <scope>NUCLEOTIDE SEQUENCE [LARGE SCALE GENOMIC DNA]</scope>
    <source>
        <strain evidence="5">FDAARGOS_360</strain>
    </source>
</reference>
<dbReference type="AlphaFoldDB" id="A0A504XER0"/>
<feature type="region of interest" description="Disordered" evidence="2">
    <location>
        <begin position="367"/>
        <end position="393"/>
    </location>
</feature>
<evidence type="ECO:0000313" key="4">
    <source>
        <dbReference type="EMBL" id="TPP43347.1"/>
    </source>
</evidence>
<evidence type="ECO:0000256" key="3">
    <source>
        <dbReference type="SAM" id="SignalP"/>
    </source>
</evidence>
<dbReference type="VEuPathDB" id="TriTrypDB:LdCL_300022200"/>
<keyword evidence="3" id="KW-0732">Signal</keyword>
<feature type="region of interest" description="Disordered" evidence="2">
    <location>
        <begin position="267"/>
        <end position="314"/>
    </location>
</feature>
<feature type="region of interest" description="Disordered" evidence="2">
    <location>
        <begin position="164"/>
        <end position="209"/>
    </location>
</feature>
<feature type="chain" id="PRO_5021478165" evidence="3">
    <location>
        <begin position="16"/>
        <end position="393"/>
    </location>
</feature>
<evidence type="ECO:0000256" key="1">
    <source>
        <dbReference type="SAM" id="Coils"/>
    </source>
</evidence>
<feature type="compositionally biased region" description="Low complexity" evidence="2">
    <location>
        <begin position="274"/>
        <end position="306"/>
    </location>
</feature>
<dbReference type="VEuPathDB" id="TriTrypDB:LdBPK_301690.1"/>
<name>A0A504XER0_LEIDO</name>
<dbReference type="Proteomes" id="UP000318821">
    <property type="component" value="Unassembled WGS sequence"/>
</dbReference>
<accession>A0A504XER0</accession>
<gene>
    <name evidence="4" type="ORF">CGC20_6905</name>
</gene>